<dbReference type="RefSeq" id="WP_081147232.1">
    <property type="nucleotide sequence ID" value="NZ_LVYD01000043.1"/>
</dbReference>
<feature type="domain" description="SusD-like N-terminal" evidence="7">
    <location>
        <begin position="41"/>
        <end position="215"/>
    </location>
</feature>
<proteinExistence type="inferred from homology"/>
<dbReference type="OrthoDB" id="5694214at2"/>
<dbReference type="PROSITE" id="PS51257">
    <property type="entry name" value="PROKAR_LIPOPROTEIN"/>
    <property type="match status" value="1"/>
</dbReference>
<reference evidence="8 9" key="1">
    <citation type="submission" date="2016-03" db="EMBL/GenBank/DDBJ databases">
        <title>Niastella vici sp. nov., isolated from farmland soil.</title>
        <authorList>
            <person name="Chen L."/>
            <person name="Wang D."/>
            <person name="Yang S."/>
            <person name="Wang G."/>
        </authorList>
    </citation>
    <scope>NUCLEOTIDE SEQUENCE [LARGE SCALE GENOMIC DNA]</scope>
    <source>
        <strain evidence="8 9">DJ57</strain>
    </source>
</reference>
<keyword evidence="5" id="KW-0998">Cell outer membrane</keyword>
<dbReference type="Pfam" id="PF07980">
    <property type="entry name" value="SusD_RagB"/>
    <property type="match status" value="1"/>
</dbReference>
<evidence type="ECO:0000313" key="9">
    <source>
        <dbReference type="Proteomes" id="UP000192796"/>
    </source>
</evidence>
<sequence length="541" mass="60451">MCNKKIFVALLFLVTACKKLDLAPSDRYTELTFWQSADNVNGALNNIYHGLYTSDRIFYNDALSDNAFTKLGVSSGVDALSSGNFTISLPRFLNDWTYYYSGIKSCNIFLENVDKNSTLAATVKDRMKAETRFIRAWHHFNLMKWWGDVPLLQKDITPDEAKTVARTPRAEVLQFILSELDAVAAVLPTNTQYAKADLGRITKGAALALKARVLLYEGNRMSDVVAVCEQLINDQAHNGTYALANNYTNVFSDKVANKEGAEPMLSLQYVPQLKVWGDYLDFAPISAGARTNNLSPTQELINAYIMTNGKAITDAGSGYDESNPYNNRDPRLAATIVFDQYKWTNPDGSSQTIYIKPGSAPAGQAANEYSRAGQGTATGYYWRKYWDPNYAAPGFSSGLNLHLIRYAEVLLMYAEAKNSLGQMTADVWDKTIKPIRARAGFTDAGALNFPGSVSNMTDIIRNERRIEFAMEGIRVDDIRRWKIAETVMNGWVHGAKYGDPATDNGYIQVQQRVFDKSRHYLWPVPPSERALNTNLSQNDGY</sequence>
<dbReference type="InterPro" id="IPR033985">
    <property type="entry name" value="SusD-like_N"/>
</dbReference>
<dbReference type="SUPFAM" id="SSF48452">
    <property type="entry name" value="TPR-like"/>
    <property type="match status" value="1"/>
</dbReference>
<keyword evidence="3" id="KW-0732">Signal</keyword>
<organism evidence="8 9">
    <name type="scientific">Niastella vici</name>
    <dbReference type="NCBI Taxonomy" id="1703345"/>
    <lineage>
        <taxon>Bacteria</taxon>
        <taxon>Pseudomonadati</taxon>
        <taxon>Bacteroidota</taxon>
        <taxon>Chitinophagia</taxon>
        <taxon>Chitinophagales</taxon>
        <taxon>Chitinophagaceae</taxon>
        <taxon>Niastella</taxon>
    </lineage>
</organism>
<name>A0A1V9G0E3_9BACT</name>
<dbReference type="GO" id="GO:0009279">
    <property type="term" value="C:cell outer membrane"/>
    <property type="evidence" value="ECO:0007669"/>
    <property type="project" value="UniProtKB-SubCell"/>
</dbReference>
<evidence type="ECO:0000256" key="4">
    <source>
        <dbReference type="ARBA" id="ARBA00023136"/>
    </source>
</evidence>
<accession>A0A1V9G0E3</accession>
<evidence type="ECO:0000256" key="3">
    <source>
        <dbReference type="ARBA" id="ARBA00022729"/>
    </source>
</evidence>
<evidence type="ECO:0000256" key="2">
    <source>
        <dbReference type="ARBA" id="ARBA00006275"/>
    </source>
</evidence>
<evidence type="ECO:0000259" key="7">
    <source>
        <dbReference type="Pfam" id="PF14322"/>
    </source>
</evidence>
<dbReference type="PROSITE" id="PS50007">
    <property type="entry name" value="PIPLC_X_DOMAIN"/>
    <property type="match status" value="1"/>
</dbReference>
<dbReference type="InterPro" id="IPR012944">
    <property type="entry name" value="SusD_RagB_dom"/>
</dbReference>
<feature type="domain" description="RagB/SusD" evidence="6">
    <location>
        <begin position="288"/>
        <end position="541"/>
    </location>
</feature>
<dbReference type="Pfam" id="PF14322">
    <property type="entry name" value="SusD-like_3"/>
    <property type="match status" value="1"/>
</dbReference>
<evidence type="ECO:0000313" key="8">
    <source>
        <dbReference type="EMBL" id="OQP64052.1"/>
    </source>
</evidence>
<dbReference type="CDD" id="cd08977">
    <property type="entry name" value="SusD"/>
    <property type="match status" value="1"/>
</dbReference>
<dbReference type="Proteomes" id="UP000192796">
    <property type="component" value="Unassembled WGS sequence"/>
</dbReference>
<gene>
    <name evidence="8" type="ORF">A3860_21820</name>
</gene>
<dbReference type="Gene3D" id="1.25.40.390">
    <property type="match status" value="1"/>
</dbReference>
<evidence type="ECO:0008006" key="10">
    <source>
        <dbReference type="Google" id="ProtNLM"/>
    </source>
</evidence>
<dbReference type="AlphaFoldDB" id="A0A1V9G0E3"/>
<dbReference type="EMBL" id="LVYD01000043">
    <property type="protein sequence ID" value="OQP64052.1"/>
    <property type="molecule type" value="Genomic_DNA"/>
</dbReference>
<comment type="similarity">
    <text evidence="2">Belongs to the SusD family.</text>
</comment>
<comment type="caution">
    <text evidence="8">The sequence shown here is derived from an EMBL/GenBank/DDBJ whole genome shotgun (WGS) entry which is preliminary data.</text>
</comment>
<keyword evidence="9" id="KW-1185">Reference proteome</keyword>
<keyword evidence="4" id="KW-0472">Membrane</keyword>
<dbReference type="STRING" id="1703345.A3860_21820"/>
<comment type="subcellular location">
    <subcellularLocation>
        <location evidence="1">Cell outer membrane</location>
    </subcellularLocation>
</comment>
<evidence type="ECO:0000259" key="6">
    <source>
        <dbReference type="Pfam" id="PF07980"/>
    </source>
</evidence>
<evidence type="ECO:0000256" key="5">
    <source>
        <dbReference type="ARBA" id="ARBA00023237"/>
    </source>
</evidence>
<evidence type="ECO:0000256" key="1">
    <source>
        <dbReference type="ARBA" id="ARBA00004442"/>
    </source>
</evidence>
<protein>
    <recommendedName>
        <fullName evidence="10">Carbohydrate-binding protein SusD</fullName>
    </recommendedName>
</protein>
<dbReference type="InterPro" id="IPR011990">
    <property type="entry name" value="TPR-like_helical_dom_sf"/>
</dbReference>